<reference evidence="2" key="1">
    <citation type="submission" date="2023-01" db="EMBL/GenBank/DDBJ databases">
        <authorList>
            <person name="Piombo E."/>
        </authorList>
    </citation>
    <scope>NUCLEOTIDE SEQUENCE</scope>
</reference>
<evidence type="ECO:0000313" key="3">
    <source>
        <dbReference type="Proteomes" id="UP001160390"/>
    </source>
</evidence>
<dbReference type="AlphaFoldDB" id="A0AA35MCV5"/>
<gene>
    <name evidence="2" type="ORF">CCHLO57077_00018212</name>
</gene>
<keyword evidence="1" id="KW-0732">Signal</keyword>
<protein>
    <submittedName>
        <fullName evidence="2">Uncharacterized protein</fullName>
    </submittedName>
</protein>
<comment type="caution">
    <text evidence="2">The sequence shown here is derived from an EMBL/GenBank/DDBJ whole genome shotgun (WGS) entry which is preliminary data.</text>
</comment>
<evidence type="ECO:0000256" key="1">
    <source>
        <dbReference type="SAM" id="SignalP"/>
    </source>
</evidence>
<organism evidence="2 3">
    <name type="scientific">Clonostachys chloroleuca</name>
    <dbReference type="NCBI Taxonomy" id="1926264"/>
    <lineage>
        <taxon>Eukaryota</taxon>
        <taxon>Fungi</taxon>
        <taxon>Dikarya</taxon>
        <taxon>Ascomycota</taxon>
        <taxon>Pezizomycotina</taxon>
        <taxon>Sordariomycetes</taxon>
        <taxon>Hypocreomycetidae</taxon>
        <taxon>Hypocreales</taxon>
        <taxon>Bionectriaceae</taxon>
        <taxon>Clonostachys</taxon>
    </lineage>
</organism>
<keyword evidence="3" id="KW-1185">Reference proteome</keyword>
<feature type="chain" id="PRO_5041407695" evidence="1">
    <location>
        <begin position="29"/>
        <end position="313"/>
    </location>
</feature>
<proteinExistence type="predicted"/>
<name>A0AA35MCV5_9HYPO</name>
<feature type="signal peptide" evidence="1">
    <location>
        <begin position="1"/>
        <end position="28"/>
    </location>
</feature>
<dbReference type="Proteomes" id="UP001160390">
    <property type="component" value="Unassembled WGS sequence"/>
</dbReference>
<sequence>MAQNIGTVNWRTFVLYMTLFLIASSATSTPPVAENVEVDGLSEQQQRRILKPRDKLTEVEWWTKIYRIAFPYDESADAPAYLMHGIGFEVSRLFDGWTALAIEIEEKFDKQAPPSDKVRAVLDSIFESRVLALYKKDLEAFNKIRTDIRPSLSYRTFSDATLIKSQCIGSLETLVNYILDRDSTHEGRAARNENPTGMQCADVNMVDLDGLHHFQPWFNRDSDEGQAFVSLIDPLISVQSNMKEVPRNLSEQCAELKGGPQSQIHNKTTKITNEFKEDEWFVIEPQLPVVQFMETTSSCDEPGLSDGEWSSVV</sequence>
<accession>A0AA35MCV5</accession>
<dbReference type="EMBL" id="CABFNP030001254">
    <property type="protein sequence ID" value="CAI6094340.1"/>
    <property type="molecule type" value="Genomic_DNA"/>
</dbReference>
<evidence type="ECO:0000313" key="2">
    <source>
        <dbReference type="EMBL" id="CAI6094340.1"/>
    </source>
</evidence>